<comment type="pathway">
    <text evidence="2 7">Cofactor biosynthesis; tetrahydrofolate biosynthesis; 2-amino-4-hydroxy-6-hydroxymethyl-7,8-dihydropteridine diphosphate from 7,8-dihydroneopterin triphosphate: step 3/4.</text>
</comment>
<evidence type="ECO:0000256" key="5">
    <source>
        <dbReference type="ARBA" id="ARBA00023239"/>
    </source>
</evidence>
<dbReference type="InterPro" id="IPR006156">
    <property type="entry name" value="Dihydroneopterin_aldolase"/>
</dbReference>
<dbReference type="EMBL" id="JAUNQW010000006">
    <property type="protein sequence ID" value="MDO5457152.1"/>
    <property type="molecule type" value="Genomic_DNA"/>
</dbReference>
<comment type="catalytic activity">
    <reaction evidence="1 7">
        <text>7,8-dihydroneopterin = 6-hydroxymethyl-7,8-dihydropterin + glycolaldehyde</text>
        <dbReference type="Rhea" id="RHEA:10540"/>
        <dbReference type="ChEBI" id="CHEBI:17001"/>
        <dbReference type="ChEBI" id="CHEBI:17071"/>
        <dbReference type="ChEBI" id="CHEBI:44841"/>
        <dbReference type="EC" id="4.1.2.25"/>
    </reaction>
</comment>
<dbReference type="Proteomes" id="UP001171751">
    <property type="component" value="Unassembled WGS sequence"/>
</dbReference>
<dbReference type="FunFam" id="3.30.1130.10:FF:000003">
    <property type="entry name" value="7,8-dihydroneopterin aldolase"/>
    <property type="match status" value="1"/>
</dbReference>
<comment type="function">
    <text evidence="6 7">Catalyzes the conversion of 7,8-dihydroneopterin to 6-hydroxymethyl-7,8-dihydropterin.</text>
</comment>
<dbReference type="GO" id="GO:0046654">
    <property type="term" value="P:tetrahydrofolate biosynthetic process"/>
    <property type="evidence" value="ECO:0007669"/>
    <property type="project" value="UniProtKB-UniRule"/>
</dbReference>
<reference evidence="9" key="1">
    <citation type="submission" date="2023-07" db="EMBL/GenBank/DDBJ databases">
        <title>Between Cages and Wild: Unraveling the Impact of Captivity on Animal Microbiomes and Antimicrobial Resistance.</title>
        <authorList>
            <person name="Schmartz G.P."/>
            <person name="Rehner J."/>
            <person name="Schuff M.J."/>
            <person name="Becker S.L."/>
            <person name="Kravczyk M."/>
            <person name="Gurevich A."/>
            <person name="Francke R."/>
            <person name="Mueller R."/>
            <person name="Keller V."/>
            <person name="Keller A."/>
        </authorList>
    </citation>
    <scope>NUCLEOTIDE SEQUENCE</scope>
    <source>
        <strain evidence="9">S39M_St_73</strain>
    </source>
</reference>
<dbReference type="SUPFAM" id="SSF55620">
    <property type="entry name" value="Tetrahydrobiopterin biosynthesis enzymes-like"/>
    <property type="match status" value="1"/>
</dbReference>
<dbReference type="PANTHER" id="PTHR42844:SF1">
    <property type="entry name" value="DIHYDRONEOPTERIN ALDOLASE 1-RELATED"/>
    <property type="match status" value="1"/>
</dbReference>
<comment type="similarity">
    <text evidence="3 7">Belongs to the DHNA family.</text>
</comment>
<evidence type="ECO:0000313" key="10">
    <source>
        <dbReference type="Proteomes" id="UP001171751"/>
    </source>
</evidence>
<comment type="caution">
    <text evidence="9">The sequence shown here is derived from an EMBL/GenBank/DDBJ whole genome shotgun (WGS) entry which is preliminary data.</text>
</comment>
<name>A0AA43UBY9_9LACT</name>
<evidence type="ECO:0000256" key="1">
    <source>
        <dbReference type="ARBA" id="ARBA00001353"/>
    </source>
</evidence>
<dbReference type="NCBIfam" id="TIGR00526">
    <property type="entry name" value="folB_dom"/>
    <property type="match status" value="1"/>
</dbReference>
<accession>A0AA43UBY9</accession>
<feature type="domain" description="Dihydroneopterin aldolase/epimerase" evidence="8">
    <location>
        <begin position="8"/>
        <end position="121"/>
    </location>
</feature>
<dbReference type="SMART" id="SM00905">
    <property type="entry name" value="FolB"/>
    <property type="match status" value="1"/>
</dbReference>
<dbReference type="GO" id="GO:0005737">
    <property type="term" value="C:cytoplasm"/>
    <property type="evidence" value="ECO:0007669"/>
    <property type="project" value="TreeGrafter"/>
</dbReference>
<dbReference type="Gene3D" id="3.30.1130.10">
    <property type="match status" value="1"/>
</dbReference>
<dbReference type="InterPro" id="IPR006157">
    <property type="entry name" value="FolB_dom"/>
</dbReference>
<proteinExistence type="inferred from homology"/>
<dbReference type="AlphaFoldDB" id="A0AA43UBY9"/>
<evidence type="ECO:0000313" key="9">
    <source>
        <dbReference type="EMBL" id="MDO5457152.1"/>
    </source>
</evidence>
<dbReference type="GO" id="GO:0046656">
    <property type="term" value="P:folic acid biosynthetic process"/>
    <property type="evidence" value="ECO:0007669"/>
    <property type="project" value="UniProtKB-UniRule"/>
</dbReference>
<sequence length="123" mass="14148">MSKYRDKIVMEGLHFYGYHGLFEEETKLGQKFIVDLELYVDVATPAKSGRMEDGVHYGEVYQTVRQIVEGKPVDLIESLSENIAEELLENYPLIDGLMVRLNKPQAPIPGIFENVAIEIYRER</sequence>
<dbReference type="NCBIfam" id="TIGR00525">
    <property type="entry name" value="folB"/>
    <property type="match status" value="1"/>
</dbReference>
<evidence type="ECO:0000256" key="6">
    <source>
        <dbReference type="ARBA" id="ARBA00037702"/>
    </source>
</evidence>
<dbReference type="CDD" id="cd00534">
    <property type="entry name" value="DHNA_DHNTPE"/>
    <property type="match status" value="1"/>
</dbReference>
<evidence type="ECO:0000256" key="3">
    <source>
        <dbReference type="ARBA" id="ARBA00005708"/>
    </source>
</evidence>
<evidence type="ECO:0000259" key="8">
    <source>
        <dbReference type="SMART" id="SM00905"/>
    </source>
</evidence>
<dbReference type="InterPro" id="IPR043133">
    <property type="entry name" value="GTP-CH-I_C/QueF"/>
</dbReference>
<keyword evidence="5 7" id="KW-0456">Lyase</keyword>
<evidence type="ECO:0000256" key="7">
    <source>
        <dbReference type="RuleBase" id="RU362079"/>
    </source>
</evidence>
<keyword evidence="4 7" id="KW-0289">Folate biosynthesis</keyword>
<organism evidence="9 10">
    <name type="scientific">Atopococcus tabaci</name>
    <dbReference type="NCBI Taxonomy" id="269774"/>
    <lineage>
        <taxon>Bacteria</taxon>
        <taxon>Bacillati</taxon>
        <taxon>Bacillota</taxon>
        <taxon>Bacilli</taxon>
        <taxon>Lactobacillales</taxon>
        <taxon>Carnobacteriaceae</taxon>
        <taxon>Atopococcus</taxon>
    </lineage>
</organism>
<evidence type="ECO:0000256" key="4">
    <source>
        <dbReference type="ARBA" id="ARBA00022909"/>
    </source>
</evidence>
<gene>
    <name evidence="9" type="primary">folB</name>
    <name evidence="9" type="ORF">Q4F26_02295</name>
</gene>
<evidence type="ECO:0000256" key="2">
    <source>
        <dbReference type="ARBA" id="ARBA00005013"/>
    </source>
</evidence>
<dbReference type="EC" id="4.1.2.25" evidence="7"/>
<dbReference type="GO" id="GO:0004150">
    <property type="term" value="F:dihydroneopterin aldolase activity"/>
    <property type="evidence" value="ECO:0007669"/>
    <property type="project" value="UniProtKB-UniRule"/>
</dbReference>
<keyword evidence="10" id="KW-1185">Reference proteome</keyword>
<dbReference type="PANTHER" id="PTHR42844">
    <property type="entry name" value="DIHYDRONEOPTERIN ALDOLASE 1-RELATED"/>
    <property type="match status" value="1"/>
</dbReference>
<protein>
    <recommendedName>
        <fullName evidence="7">7,8-dihydroneopterin aldolase</fullName>
        <ecNumber evidence="7">4.1.2.25</ecNumber>
    </recommendedName>
</protein>
<dbReference type="Pfam" id="PF02152">
    <property type="entry name" value="FolB"/>
    <property type="match status" value="1"/>
</dbReference>